<dbReference type="Proteomes" id="UP000249890">
    <property type="component" value="Chromosome"/>
</dbReference>
<accession>A0A2Z2KMQ9</accession>
<organism evidence="2 3">
    <name type="scientific">Paenibacillus donghaensis</name>
    <dbReference type="NCBI Taxonomy" id="414771"/>
    <lineage>
        <taxon>Bacteria</taxon>
        <taxon>Bacillati</taxon>
        <taxon>Bacillota</taxon>
        <taxon>Bacilli</taxon>
        <taxon>Bacillales</taxon>
        <taxon>Paenibacillaceae</taxon>
        <taxon>Paenibacillus</taxon>
    </lineage>
</organism>
<sequence length="293" mass="32532">MRTVWGMTWKELLRKRVMMLTLLMTLVFLVVFWFVTSTIGASGGPSSNLSGGEALIYRFTNGAFMLTLGYFFGAFVIAFLAIFSSFSAIAGEAEQGVMQAMLPRPIPRWKWYAGRWLGYVTLGMGYALFLFAAILIVTQFHAAIPRDPVVLLQSFLLFSSVVPLLITVSMLGSTLFSGLGNGVFMTMLYGASWLGGMVDKVSSSLPLEEEGLRTLNNMTGFMSLLMPVDGLQRRMLSELLSIKELGGVANLNFSMNMFFDFKTVPSNSFIIYTVCYTIVAFLIGVLRFQRKDL</sequence>
<dbReference type="PANTHER" id="PTHR43471">
    <property type="entry name" value="ABC TRANSPORTER PERMEASE"/>
    <property type="match status" value="1"/>
</dbReference>
<evidence type="ECO:0000313" key="2">
    <source>
        <dbReference type="EMBL" id="ASA21331.1"/>
    </source>
</evidence>
<evidence type="ECO:0000313" key="3">
    <source>
        <dbReference type="Proteomes" id="UP000249890"/>
    </source>
</evidence>
<name>A0A2Z2KMQ9_9BACL</name>
<feature type="transmembrane region" description="Helical" evidence="1">
    <location>
        <begin position="269"/>
        <end position="288"/>
    </location>
</feature>
<dbReference type="RefSeq" id="WP_087915342.1">
    <property type="nucleotide sequence ID" value="NZ_CP021780.1"/>
</dbReference>
<keyword evidence="1" id="KW-0812">Transmembrane</keyword>
<reference evidence="2 3" key="1">
    <citation type="submission" date="2017-06" db="EMBL/GenBank/DDBJ databases">
        <title>Complete genome sequence of Paenibacillus donghaensis KCTC 13049T isolated from East Sea sediment, South Korea.</title>
        <authorList>
            <person name="Jung B.K."/>
            <person name="Hong S.-J."/>
            <person name="Shin J.-H."/>
        </authorList>
    </citation>
    <scope>NUCLEOTIDE SEQUENCE [LARGE SCALE GENOMIC DNA]</scope>
    <source>
        <strain evidence="2 3">KCTC 13049</strain>
    </source>
</reference>
<dbReference type="KEGG" id="pdh:B9T62_11360"/>
<feature type="transmembrane region" description="Helical" evidence="1">
    <location>
        <begin position="149"/>
        <end position="168"/>
    </location>
</feature>
<dbReference type="GO" id="GO:0140359">
    <property type="term" value="F:ABC-type transporter activity"/>
    <property type="evidence" value="ECO:0007669"/>
    <property type="project" value="InterPro"/>
</dbReference>
<gene>
    <name evidence="2" type="ORF">B9T62_11360</name>
</gene>
<feature type="transmembrane region" description="Helical" evidence="1">
    <location>
        <begin position="175"/>
        <end position="195"/>
    </location>
</feature>
<dbReference type="GO" id="GO:0005886">
    <property type="term" value="C:plasma membrane"/>
    <property type="evidence" value="ECO:0007669"/>
    <property type="project" value="UniProtKB-SubCell"/>
</dbReference>
<protein>
    <submittedName>
        <fullName evidence="2">ABC transporter permease</fullName>
    </submittedName>
</protein>
<dbReference type="Pfam" id="PF12679">
    <property type="entry name" value="ABC2_membrane_2"/>
    <property type="match status" value="1"/>
</dbReference>
<dbReference type="OrthoDB" id="5146022at2"/>
<feature type="transmembrane region" description="Helical" evidence="1">
    <location>
        <begin position="112"/>
        <end position="137"/>
    </location>
</feature>
<feature type="transmembrane region" description="Helical" evidence="1">
    <location>
        <begin position="64"/>
        <end position="91"/>
    </location>
</feature>
<dbReference type="EMBL" id="CP021780">
    <property type="protein sequence ID" value="ASA21331.1"/>
    <property type="molecule type" value="Genomic_DNA"/>
</dbReference>
<keyword evidence="1" id="KW-1133">Transmembrane helix</keyword>
<evidence type="ECO:0000256" key="1">
    <source>
        <dbReference type="SAM" id="Phobius"/>
    </source>
</evidence>
<keyword evidence="3" id="KW-1185">Reference proteome</keyword>
<proteinExistence type="predicted"/>
<dbReference type="AlphaFoldDB" id="A0A2Z2KMQ9"/>
<keyword evidence="1" id="KW-0472">Membrane</keyword>